<evidence type="ECO:0000256" key="1">
    <source>
        <dbReference type="SAM" id="MobiDB-lite"/>
    </source>
</evidence>
<sequence>MATTTEEHETLRNGFTNTTAPTFDEDITTPNQDSAIAELQAALGPLLLTQRDKNSTPFPPSTTTSGYDTPPPETPYTWTGTFRLFDFPRELRDEIYRYVLHRPSGVYYTPHVSKGFWWNREKVDDILNLFLVSKQVYQEAFDMFCRCNTVILSTRYTSDREGLAKPLQGQLRLFPERAARGLTTVSNAYHDIVARPYSQYGHAPSHASAAMGGDDTEGYRKDNSSEETFYEILRDAHVLQGFFPKLKVFHATWNPRTYGPLAHNAEAMKWDTNREECIATWLQLMRGWLQSGKVVPLACVRFSFDGFAWCGYGERLDGLVNEAYQTIVREWKAPRVDIEDSGKIWLEELDKEHAAKKGKKKSGKKVTQCA</sequence>
<dbReference type="AlphaFoldDB" id="A0A3M7M6K2"/>
<organism evidence="2 3">
    <name type="scientific">Pyrenophora seminiperda CCB06</name>
    <dbReference type="NCBI Taxonomy" id="1302712"/>
    <lineage>
        <taxon>Eukaryota</taxon>
        <taxon>Fungi</taxon>
        <taxon>Dikarya</taxon>
        <taxon>Ascomycota</taxon>
        <taxon>Pezizomycotina</taxon>
        <taxon>Dothideomycetes</taxon>
        <taxon>Pleosporomycetidae</taxon>
        <taxon>Pleosporales</taxon>
        <taxon>Pleosporineae</taxon>
        <taxon>Pleosporaceae</taxon>
        <taxon>Pyrenophora</taxon>
    </lineage>
</organism>
<keyword evidence="3" id="KW-1185">Reference proteome</keyword>
<feature type="region of interest" description="Disordered" evidence="1">
    <location>
        <begin position="50"/>
        <end position="73"/>
    </location>
</feature>
<dbReference type="InterPro" id="IPR038883">
    <property type="entry name" value="AN11006-like"/>
</dbReference>
<feature type="region of interest" description="Disordered" evidence="1">
    <location>
        <begin position="1"/>
        <end position="24"/>
    </location>
</feature>
<dbReference type="OrthoDB" id="5372935at2759"/>
<feature type="compositionally biased region" description="Basic and acidic residues" evidence="1">
    <location>
        <begin position="1"/>
        <end position="11"/>
    </location>
</feature>
<protein>
    <submittedName>
        <fullName evidence="2">Uncharacterized protein</fullName>
    </submittedName>
</protein>
<evidence type="ECO:0000313" key="3">
    <source>
        <dbReference type="Proteomes" id="UP000265663"/>
    </source>
</evidence>
<accession>A0A3M7M6K2</accession>
<evidence type="ECO:0000313" key="2">
    <source>
        <dbReference type="EMBL" id="RMZ70106.1"/>
    </source>
</evidence>
<gene>
    <name evidence="2" type="ORF">GMOD_00000160</name>
</gene>
<dbReference type="PANTHER" id="PTHR42085">
    <property type="entry name" value="F-BOX DOMAIN-CONTAINING PROTEIN"/>
    <property type="match status" value="1"/>
</dbReference>
<dbReference type="Proteomes" id="UP000265663">
    <property type="component" value="Unassembled WGS sequence"/>
</dbReference>
<name>A0A3M7M6K2_9PLEO</name>
<dbReference type="EMBL" id="KE747824">
    <property type="protein sequence ID" value="RMZ70106.1"/>
    <property type="molecule type" value="Genomic_DNA"/>
</dbReference>
<reference evidence="2 3" key="1">
    <citation type="journal article" date="2014" name="PLoS ONE">
        <title>De novo Genome Assembly of the Fungal Plant Pathogen Pyrenophora semeniperda.</title>
        <authorList>
            <person name="Soliai M.M."/>
            <person name="Meyer S.E."/>
            <person name="Udall J.A."/>
            <person name="Elzinga D.E."/>
            <person name="Hermansen R.A."/>
            <person name="Bodily P.M."/>
            <person name="Hart A.A."/>
            <person name="Coleman C.E."/>
        </authorList>
    </citation>
    <scope>NUCLEOTIDE SEQUENCE [LARGE SCALE GENOMIC DNA]</scope>
    <source>
        <strain evidence="2 3">CCB06</strain>
        <tissue evidence="2">Mycelium</tissue>
    </source>
</reference>
<proteinExistence type="predicted"/>
<dbReference type="PANTHER" id="PTHR42085:SF2">
    <property type="entry name" value="F-BOX DOMAIN-CONTAINING PROTEIN"/>
    <property type="match status" value="1"/>
</dbReference>